<feature type="region of interest" description="Disordered" evidence="1">
    <location>
        <begin position="879"/>
        <end position="984"/>
    </location>
</feature>
<dbReference type="SMART" id="SM00052">
    <property type="entry name" value="EAL"/>
    <property type="match status" value="1"/>
</dbReference>
<dbReference type="InterPro" id="IPR000014">
    <property type="entry name" value="PAS"/>
</dbReference>
<dbReference type="NCBIfam" id="TIGR00254">
    <property type="entry name" value="GGDEF"/>
    <property type="match status" value="1"/>
</dbReference>
<evidence type="ECO:0008006" key="7">
    <source>
        <dbReference type="Google" id="ProtNLM"/>
    </source>
</evidence>
<feature type="region of interest" description="Disordered" evidence="1">
    <location>
        <begin position="1016"/>
        <end position="1264"/>
    </location>
</feature>
<keyword evidence="6" id="KW-1185">Reference proteome</keyword>
<feature type="compositionally biased region" description="Basic and acidic residues" evidence="1">
    <location>
        <begin position="1230"/>
        <end position="1239"/>
    </location>
</feature>
<dbReference type="Gene3D" id="3.30.70.270">
    <property type="match status" value="1"/>
</dbReference>
<proteinExistence type="predicted"/>
<feature type="compositionally biased region" description="Basic and acidic residues" evidence="1">
    <location>
        <begin position="1162"/>
        <end position="1180"/>
    </location>
</feature>
<dbReference type="SUPFAM" id="SSF55073">
    <property type="entry name" value="Nucleotide cyclase"/>
    <property type="match status" value="1"/>
</dbReference>
<evidence type="ECO:0000259" key="2">
    <source>
        <dbReference type="PROSITE" id="PS50113"/>
    </source>
</evidence>
<dbReference type="Pfam" id="PF08448">
    <property type="entry name" value="PAS_4"/>
    <property type="match status" value="1"/>
</dbReference>
<dbReference type="CDD" id="cd00130">
    <property type="entry name" value="PAS"/>
    <property type="match status" value="1"/>
</dbReference>
<dbReference type="InterPro" id="IPR043128">
    <property type="entry name" value="Rev_trsase/Diguanyl_cyclase"/>
</dbReference>
<sequence length="1264" mass="133152">MPSQLTDSRPNPVAEVPPDSDEELTGFIAPVTDSPARPAKPAAKAGPAKPVKPAGLLESLALPTAPTLLCDGADRVLRVNAALLRMAGRDPRQPTADDGLIGQPLGKLLAGPDTDARLVRPDGALARVRVVRWALPDLGPGAPGTGPLAGIRAVMLIDLTDVPQSVTNRDDTSRQIAELQRLARVGSWSYDLRTGALHRTPALIELYRELNIVPDGRPGGSIELEQVALLCATLRDAAQREQQPENPDEHHIEHRTAPNGGQTLSCRASVERNAEGTPIRLVGTVQDVSERRQAEQRIGRATQRYLDLVSIAPVGVAVFNRTGHLVDANGSLCTLLGVSGERLRGVSARELSLDPTGTGELAFLRQVPPGARYGYRVPQYAVRRADGTSVWCELSVTVSIGDDGRPFWLVVFTDISAQRRAADVLRRSGTHDDLTRLPNRSSVTATVGRLLAGPDRHKLAVLCCDLDDFKRVNTALGHAAGDQVLVTLATRLQRELPVGCSPARMSGDEFVVVCDDVSAVGGVNRLGETVAALLRGPVEVDGQSMRVSAAIGVATPQDGDGRGGVGSAEDLLRLADAAMYDAKRRGANQLGFVTEDTATSAHHQLRLEDELREAIACDQLELHYQPVVGADGAIRSAEALVRWVHPERGMLYPGEFIPVAERGGLMHELDQWVLRTATREAAAWPAHNRRPVSVALNLAGLLPGDADFLPAVRAALAESGLAGDRLILELVETSLVALPQRTLAAMSELSGLGVRFAVDDFGTGYSSLSRIKELPAQIVKVDRTFVRNISSDPADFAVARAVVQMAAAMGRYCVAEGVETAEQFHALRGLGVDAYQGWLFAKAQEPTAFREMLSAPPMTVPSGEPASPPDGLATQALRTDAARAKMRRAEAARKAGEAKGGSAKDEAKGAEPSRADAAPTTAVRGDAAPATPGRAESAAARVDAAPTTTVRAEVGRAGNTRADAAPAKAVRGEAGRAESGRVDAAPTTAVRAEVGRAESGRVDAAPTMAVRAEKARAESAASRVDAAPTTAVRAEKGRAGAQAAPAVAARAENARNESGRAGSGGAEPARAQAAGTGIARTETARAEPARVVALRTAIDRAEAGQVAPERRAGGGGKRRRPEPDEATRVAPARTETGAARTEAVRAEPGRVGPSRVEPGRGGSDRGEGRRAAAERPELGHQGKRRRPETEGDRPRRAQPEDVTKPRHANPLDTPAAAGPEQPGKGADGVPEPKLDRFTELEEWLASSIAELSDDESTDLPTSKD</sequence>
<dbReference type="InterPro" id="IPR013656">
    <property type="entry name" value="PAS_4"/>
</dbReference>
<dbReference type="PANTHER" id="PTHR44757:SF2">
    <property type="entry name" value="BIOFILM ARCHITECTURE MAINTENANCE PROTEIN MBAA"/>
    <property type="match status" value="1"/>
</dbReference>
<feature type="domain" description="PAC" evidence="2">
    <location>
        <begin position="376"/>
        <end position="427"/>
    </location>
</feature>
<dbReference type="Pfam" id="PF00563">
    <property type="entry name" value="EAL"/>
    <property type="match status" value="1"/>
</dbReference>
<feature type="region of interest" description="Disordered" evidence="1">
    <location>
        <begin position="1"/>
        <end position="50"/>
    </location>
</feature>
<dbReference type="InterPro" id="IPR001633">
    <property type="entry name" value="EAL_dom"/>
</dbReference>
<feature type="compositionally biased region" description="Low complexity" evidence="1">
    <location>
        <begin position="935"/>
        <end position="945"/>
    </location>
</feature>
<dbReference type="NCBIfam" id="TIGR00229">
    <property type="entry name" value="sensory_box"/>
    <property type="match status" value="1"/>
</dbReference>
<dbReference type="SUPFAM" id="SSF141868">
    <property type="entry name" value="EAL domain-like"/>
    <property type="match status" value="1"/>
</dbReference>
<reference evidence="6" key="1">
    <citation type="journal article" date="2019" name="Int. J. Syst. Evol. Microbiol.">
        <title>The Global Catalogue of Microorganisms (GCM) 10K type strain sequencing project: providing services to taxonomists for standard genome sequencing and annotation.</title>
        <authorList>
            <consortium name="The Broad Institute Genomics Platform"/>
            <consortium name="The Broad Institute Genome Sequencing Center for Infectious Disease"/>
            <person name="Wu L."/>
            <person name="Ma J."/>
        </authorList>
    </citation>
    <scope>NUCLEOTIDE SEQUENCE [LARGE SCALE GENOMIC DNA]</scope>
    <source>
        <strain evidence="6">JCM 18303</strain>
    </source>
</reference>
<feature type="compositionally biased region" description="Basic and acidic residues" evidence="1">
    <location>
        <begin position="1097"/>
        <end position="1112"/>
    </location>
</feature>
<evidence type="ECO:0000313" key="5">
    <source>
        <dbReference type="EMBL" id="GAA5156997.1"/>
    </source>
</evidence>
<feature type="domain" description="PAC" evidence="2">
    <location>
        <begin position="250"/>
        <end position="300"/>
    </location>
</feature>
<feature type="region of interest" description="Disordered" evidence="1">
    <location>
        <begin position="238"/>
        <end position="264"/>
    </location>
</feature>
<dbReference type="Pfam" id="PF00990">
    <property type="entry name" value="GGDEF"/>
    <property type="match status" value="1"/>
</dbReference>
<name>A0ABP9Q7W5_9PSEU</name>
<evidence type="ECO:0000313" key="6">
    <source>
        <dbReference type="Proteomes" id="UP001428817"/>
    </source>
</evidence>
<feature type="compositionally biased region" description="Low complexity" evidence="1">
    <location>
        <begin position="35"/>
        <end position="50"/>
    </location>
</feature>
<dbReference type="PANTHER" id="PTHR44757">
    <property type="entry name" value="DIGUANYLATE CYCLASE DGCP"/>
    <property type="match status" value="1"/>
</dbReference>
<dbReference type="SMART" id="SM00086">
    <property type="entry name" value="PAC"/>
    <property type="match status" value="2"/>
</dbReference>
<dbReference type="InterPro" id="IPR035965">
    <property type="entry name" value="PAS-like_dom_sf"/>
</dbReference>
<dbReference type="PROSITE" id="PS50883">
    <property type="entry name" value="EAL"/>
    <property type="match status" value="1"/>
</dbReference>
<dbReference type="InterPro" id="IPR000160">
    <property type="entry name" value="GGDEF_dom"/>
</dbReference>
<feature type="compositionally biased region" description="Basic and acidic residues" evidence="1">
    <location>
        <begin position="880"/>
        <end position="914"/>
    </location>
</feature>
<comment type="caution">
    <text evidence="5">The sequence shown here is derived from an EMBL/GenBank/DDBJ whole genome shotgun (WGS) entry which is preliminary data.</text>
</comment>
<dbReference type="PROSITE" id="PS50113">
    <property type="entry name" value="PAC"/>
    <property type="match status" value="2"/>
</dbReference>
<evidence type="ECO:0000256" key="1">
    <source>
        <dbReference type="SAM" id="MobiDB-lite"/>
    </source>
</evidence>
<evidence type="ECO:0000259" key="3">
    <source>
        <dbReference type="PROSITE" id="PS50883"/>
    </source>
</evidence>
<dbReference type="CDD" id="cd01948">
    <property type="entry name" value="EAL"/>
    <property type="match status" value="1"/>
</dbReference>
<dbReference type="SMART" id="SM00267">
    <property type="entry name" value="GGDEF"/>
    <property type="match status" value="1"/>
</dbReference>
<feature type="compositionally biased region" description="Low complexity" evidence="1">
    <location>
        <begin position="1130"/>
        <end position="1141"/>
    </location>
</feature>
<dbReference type="Proteomes" id="UP001428817">
    <property type="component" value="Unassembled WGS sequence"/>
</dbReference>
<gene>
    <name evidence="5" type="ORF">GCM10023321_34350</name>
</gene>
<dbReference type="Gene3D" id="3.30.450.20">
    <property type="entry name" value="PAS domain"/>
    <property type="match status" value="2"/>
</dbReference>
<feature type="compositionally biased region" description="Low complexity" evidence="1">
    <location>
        <begin position="1039"/>
        <end position="1051"/>
    </location>
</feature>
<dbReference type="EMBL" id="BAABJP010000015">
    <property type="protein sequence ID" value="GAA5156997.1"/>
    <property type="molecule type" value="Genomic_DNA"/>
</dbReference>
<dbReference type="InterPro" id="IPR000700">
    <property type="entry name" value="PAS-assoc_C"/>
</dbReference>
<feature type="compositionally biased region" description="Basic and acidic residues" evidence="1">
    <location>
        <begin position="238"/>
        <end position="256"/>
    </location>
</feature>
<dbReference type="Gene3D" id="3.20.20.450">
    <property type="entry name" value="EAL domain"/>
    <property type="match status" value="1"/>
</dbReference>
<dbReference type="InterPro" id="IPR029787">
    <property type="entry name" value="Nucleotide_cyclase"/>
</dbReference>
<organism evidence="5 6">
    <name type="scientific">Pseudonocardia eucalypti</name>
    <dbReference type="NCBI Taxonomy" id="648755"/>
    <lineage>
        <taxon>Bacteria</taxon>
        <taxon>Bacillati</taxon>
        <taxon>Actinomycetota</taxon>
        <taxon>Actinomycetes</taxon>
        <taxon>Pseudonocardiales</taxon>
        <taxon>Pseudonocardiaceae</taxon>
        <taxon>Pseudonocardia</taxon>
    </lineage>
</organism>
<dbReference type="PROSITE" id="PS50887">
    <property type="entry name" value="GGDEF"/>
    <property type="match status" value="1"/>
</dbReference>
<feature type="compositionally biased region" description="Basic and acidic residues" evidence="1">
    <location>
        <begin position="970"/>
        <end position="981"/>
    </location>
</feature>
<dbReference type="InterPro" id="IPR052155">
    <property type="entry name" value="Biofilm_reg_signaling"/>
</dbReference>
<dbReference type="SUPFAM" id="SSF55785">
    <property type="entry name" value="PYP-like sensor domain (PAS domain)"/>
    <property type="match status" value="2"/>
</dbReference>
<feature type="compositionally biased region" description="Basic and acidic residues" evidence="1">
    <location>
        <begin position="1187"/>
        <end position="1204"/>
    </location>
</feature>
<dbReference type="RefSeq" id="WP_345702890.1">
    <property type="nucleotide sequence ID" value="NZ_BAABJP010000015.1"/>
</dbReference>
<protein>
    <recommendedName>
        <fullName evidence="7">EAL domain-containing protein</fullName>
    </recommendedName>
</protein>
<feature type="domain" description="EAL" evidence="3">
    <location>
        <begin position="604"/>
        <end position="857"/>
    </location>
</feature>
<accession>A0ABP9Q7W5</accession>
<dbReference type="InterPro" id="IPR035919">
    <property type="entry name" value="EAL_sf"/>
</dbReference>
<dbReference type="InterPro" id="IPR001610">
    <property type="entry name" value="PAC"/>
</dbReference>
<feature type="domain" description="GGDEF" evidence="4">
    <location>
        <begin position="457"/>
        <end position="595"/>
    </location>
</feature>
<evidence type="ECO:0000259" key="4">
    <source>
        <dbReference type="PROSITE" id="PS50887"/>
    </source>
</evidence>
<dbReference type="CDD" id="cd01949">
    <property type="entry name" value="GGDEF"/>
    <property type="match status" value="1"/>
</dbReference>